<gene>
    <name evidence="4" type="ORF">SASPL_127593</name>
</gene>
<name>A0A8X8X9X8_SALSN</name>
<dbReference type="PANTHER" id="PTHR33098">
    <property type="entry name" value="COTTON FIBER (DUF761)"/>
    <property type="match status" value="1"/>
</dbReference>
<dbReference type="InterPro" id="IPR008480">
    <property type="entry name" value="DUF761_pln"/>
</dbReference>
<reference evidence="4" key="2">
    <citation type="submission" date="2020-08" db="EMBL/GenBank/DDBJ databases">
        <title>Plant Genome Project.</title>
        <authorList>
            <person name="Zhang R.-G."/>
        </authorList>
    </citation>
    <scope>NUCLEOTIDE SEQUENCE</scope>
    <source>
        <strain evidence="4">Huo1</strain>
        <tissue evidence="4">Leaf</tissue>
    </source>
</reference>
<dbReference type="PANTHER" id="PTHR33098:SF53">
    <property type="entry name" value="OS05G0540900 PROTEIN"/>
    <property type="match status" value="1"/>
</dbReference>
<evidence type="ECO:0000256" key="1">
    <source>
        <dbReference type="SAM" id="MobiDB-lite"/>
    </source>
</evidence>
<evidence type="ECO:0000256" key="2">
    <source>
        <dbReference type="SAM" id="Phobius"/>
    </source>
</evidence>
<accession>A0A8X8X9X8</accession>
<keyword evidence="2" id="KW-1133">Transmembrane helix</keyword>
<organism evidence="4">
    <name type="scientific">Salvia splendens</name>
    <name type="common">Scarlet sage</name>
    <dbReference type="NCBI Taxonomy" id="180675"/>
    <lineage>
        <taxon>Eukaryota</taxon>
        <taxon>Viridiplantae</taxon>
        <taxon>Streptophyta</taxon>
        <taxon>Embryophyta</taxon>
        <taxon>Tracheophyta</taxon>
        <taxon>Spermatophyta</taxon>
        <taxon>Magnoliopsida</taxon>
        <taxon>eudicotyledons</taxon>
        <taxon>Gunneridae</taxon>
        <taxon>Pentapetalae</taxon>
        <taxon>asterids</taxon>
        <taxon>lamiids</taxon>
        <taxon>Lamiales</taxon>
        <taxon>Lamiaceae</taxon>
        <taxon>Nepetoideae</taxon>
        <taxon>Mentheae</taxon>
        <taxon>Salviinae</taxon>
        <taxon>Salvia</taxon>
        <taxon>Salvia subgen. Calosphace</taxon>
        <taxon>core Calosphace</taxon>
    </lineage>
</organism>
<dbReference type="Pfam" id="PF05553">
    <property type="entry name" value="DUF761"/>
    <property type="match status" value="1"/>
</dbReference>
<feature type="domain" description="DUF4408" evidence="3">
    <location>
        <begin position="13"/>
        <end position="43"/>
    </location>
</feature>
<feature type="transmembrane region" description="Helical" evidence="2">
    <location>
        <begin position="20"/>
        <end position="40"/>
    </location>
</feature>
<reference evidence="4" key="1">
    <citation type="submission" date="2018-01" db="EMBL/GenBank/DDBJ databases">
        <authorList>
            <person name="Mao J.F."/>
        </authorList>
    </citation>
    <scope>NUCLEOTIDE SEQUENCE</scope>
    <source>
        <strain evidence="4">Huo1</strain>
        <tissue evidence="4">Leaf</tissue>
    </source>
</reference>
<evidence type="ECO:0000259" key="3">
    <source>
        <dbReference type="Pfam" id="PF14364"/>
    </source>
</evidence>
<keyword evidence="2" id="KW-0812">Transmembrane</keyword>
<dbReference type="Pfam" id="PF14364">
    <property type="entry name" value="DUF4408"/>
    <property type="match status" value="1"/>
</dbReference>
<proteinExistence type="predicted"/>
<keyword evidence="5" id="KW-1185">Reference proteome</keyword>
<feature type="region of interest" description="Disordered" evidence="1">
    <location>
        <begin position="100"/>
        <end position="132"/>
    </location>
</feature>
<evidence type="ECO:0000313" key="5">
    <source>
        <dbReference type="Proteomes" id="UP000298416"/>
    </source>
</evidence>
<evidence type="ECO:0000313" key="4">
    <source>
        <dbReference type="EMBL" id="KAG6409553.1"/>
    </source>
</evidence>
<sequence>MLEDSASAIQSSSLWASMNSWLTPTVLFLLLNLMIATIAFTSSTFSHPQNPPPSPARSPSLLHRLKSINLLSSPPPQDSSLHHKQIPDSDTHFAAHYFFPNPHESEETPTSAAAAAHESSPHLASAAATGRETEAHFDFEEKAPIFADFEAAREGESESLEMSMDEVYSQLNKDATHFNRTKSDTKPAGGEIPAKLAAKMRKSASVKSAFNHFEEGDIMEARRPATVREGRAAVADEGGVDAKADDFINRFKQQLKLQRLDSIIRYKDMIGRGSKLLVVDGGIWILMVSYLWLDSWSFALCCGGGLNMGFAVQYKDRVDSRQIMPSVSWRKIGAKPKTVPA</sequence>
<dbReference type="InterPro" id="IPR025520">
    <property type="entry name" value="DUF4408"/>
</dbReference>
<dbReference type="AlphaFoldDB" id="A0A8X8X9X8"/>
<feature type="compositionally biased region" description="Low complexity" evidence="1">
    <location>
        <begin position="108"/>
        <end position="128"/>
    </location>
</feature>
<dbReference type="EMBL" id="PNBA02000010">
    <property type="protein sequence ID" value="KAG6409553.1"/>
    <property type="molecule type" value="Genomic_DNA"/>
</dbReference>
<protein>
    <recommendedName>
        <fullName evidence="3">DUF4408 domain-containing protein</fullName>
    </recommendedName>
</protein>
<dbReference type="Proteomes" id="UP000298416">
    <property type="component" value="Unassembled WGS sequence"/>
</dbReference>
<keyword evidence="2" id="KW-0472">Membrane</keyword>
<comment type="caution">
    <text evidence="4">The sequence shown here is derived from an EMBL/GenBank/DDBJ whole genome shotgun (WGS) entry which is preliminary data.</text>
</comment>